<reference evidence="1" key="1">
    <citation type="submission" date="2021-01" db="EMBL/GenBank/DDBJ databases">
        <title>Modified the classification status of verrucomicrobia.</title>
        <authorList>
            <person name="Feng X."/>
        </authorList>
    </citation>
    <scope>NUCLEOTIDE SEQUENCE</scope>
    <source>
        <strain evidence="1">KCTC 22041</strain>
    </source>
</reference>
<protein>
    <submittedName>
        <fullName evidence="1">Uncharacterized protein</fullName>
    </submittedName>
</protein>
<dbReference type="RefSeq" id="WP_200274436.1">
    <property type="nucleotide sequence ID" value="NZ_JAENIJ010000155.1"/>
</dbReference>
<proteinExistence type="predicted"/>
<gene>
    <name evidence="1" type="ORF">JIN85_20805</name>
</gene>
<dbReference type="AlphaFoldDB" id="A0A934SAK6"/>
<name>A0A934SAK6_9BACT</name>
<evidence type="ECO:0000313" key="1">
    <source>
        <dbReference type="EMBL" id="MBK1884863.1"/>
    </source>
</evidence>
<dbReference type="Proteomes" id="UP000603141">
    <property type="component" value="Unassembled WGS sequence"/>
</dbReference>
<sequence>QTSTLIARRSLSGYAVLFEDILPGEFLASIDSTQLQRCFCHLPVFRTWLAQNLEANASCHKAVGLLLSWWQPNGLPNPVFRYLQAASGNLIPRS</sequence>
<evidence type="ECO:0000313" key="2">
    <source>
        <dbReference type="Proteomes" id="UP000603141"/>
    </source>
</evidence>
<dbReference type="EMBL" id="JAENIJ010000155">
    <property type="protein sequence ID" value="MBK1884863.1"/>
    <property type="molecule type" value="Genomic_DNA"/>
</dbReference>
<organism evidence="1 2">
    <name type="scientific">Luteolibacter pohnpeiensis</name>
    <dbReference type="NCBI Taxonomy" id="454153"/>
    <lineage>
        <taxon>Bacteria</taxon>
        <taxon>Pseudomonadati</taxon>
        <taxon>Verrucomicrobiota</taxon>
        <taxon>Verrucomicrobiia</taxon>
        <taxon>Verrucomicrobiales</taxon>
        <taxon>Verrucomicrobiaceae</taxon>
        <taxon>Luteolibacter</taxon>
    </lineage>
</organism>
<accession>A0A934SAK6</accession>
<feature type="non-terminal residue" evidence="1">
    <location>
        <position position="1"/>
    </location>
</feature>
<comment type="caution">
    <text evidence="1">The sequence shown here is derived from an EMBL/GenBank/DDBJ whole genome shotgun (WGS) entry which is preliminary data.</text>
</comment>
<keyword evidence="2" id="KW-1185">Reference proteome</keyword>